<keyword evidence="4" id="KW-0112">Calmodulin-binding</keyword>
<evidence type="ECO:0000256" key="4">
    <source>
        <dbReference type="ARBA" id="ARBA00022860"/>
    </source>
</evidence>
<evidence type="ECO:0000256" key="3">
    <source>
        <dbReference type="ARBA" id="ARBA00022737"/>
    </source>
</evidence>
<dbReference type="GO" id="GO:0007051">
    <property type="term" value="P:spindle organization"/>
    <property type="evidence" value="ECO:0007669"/>
    <property type="project" value="TreeGrafter"/>
</dbReference>
<dbReference type="Proteomes" id="UP000332933">
    <property type="component" value="Unassembled WGS sequence"/>
</dbReference>
<reference evidence="6" key="2">
    <citation type="submission" date="2019-06" db="EMBL/GenBank/DDBJ databases">
        <title>Genomics analysis of Aphanomyces spp. identifies a new class of oomycete effector associated with host adaptation.</title>
        <authorList>
            <person name="Gaulin E."/>
        </authorList>
    </citation>
    <scope>NUCLEOTIDE SEQUENCE</scope>
    <source>
        <strain evidence="6">CBS 578.67</strain>
    </source>
</reference>
<dbReference type="EMBL" id="CAADRA010005897">
    <property type="protein sequence ID" value="VFT93209.1"/>
    <property type="molecule type" value="Genomic_DNA"/>
</dbReference>
<dbReference type="GO" id="GO:0000278">
    <property type="term" value="P:mitotic cell cycle"/>
    <property type="evidence" value="ECO:0007669"/>
    <property type="project" value="TreeGrafter"/>
</dbReference>
<evidence type="ECO:0000313" key="6">
    <source>
        <dbReference type="EMBL" id="KAF0692490.1"/>
    </source>
</evidence>
<dbReference type="PANTHER" id="PTHR22706">
    <property type="entry name" value="ASSEMBLY FACTOR FOR SPINDLE MICROTUBULES"/>
    <property type="match status" value="1"/>
</dbReference>
<accession>A0A485L5S6</accession>
<evidence type="ECO:0000313" key="7">
    <source>
        <dbReference type="EMBL" id="VFT93209.1"/>
    </source>
</evidence>
<evidence type="ECO:0000313" key="8">
    <source>
        <dbReference type="Proteomes" id="UP000332933"/>
    </source>
</evidence>
<dbReference type="EMBL" id="VJMH01005876">
    <property type="protein sequence ID" value="KAF0692490.1"/>
    <property type="molecule type" value="Genomic_DNA"/>
</dbReference>
<dbReference type="GO" id="GO:0000922">
    <property type="term" value="C:spindle pole"/>
    <property type="evidence" value="ECO:0007669"/>
    <property type="project" value="TreeGrafter"/>
</dbReference>
<evidence type="ECO:0000256" key="2">
    <source>
        <dbReference type="ARBA" id="ARBA00022490"/>
    </source>
</evidence>
<keyword evidence="3" id="KW-0677">Repeat</keyword>
<feature type="region of interest" description="Disordered" evidence="5">
    <location>
        <begin position="538"/>
        <end position="561"/>
    </location>
</feature>
<comment type="subcellular location">
    <subcellularLocation>
        <location evidence="1">Cytoplasm</location>
    </subcellularLocation>
</comment>
<protein>
    <submittedName>
        <fullName evidence="7">Aste57867_16434 protein</fullName>
    </submittedName>
</protein>
<reference evidence="7 8" key="1">
    <citation type="submission" date="2019-03" db="EMBL/GenBank/DDBJ databases">
        <authorList>
            <person name="Gaulin E."/>
            <person name="Dumas B."/>
        </authorList>
    </citation>
    <scope>NUCLEOTIDE SEQUENCE [LARGE SCALE GENOMIC DNA]</scope>
    <source>
        <strain evidence="7">CBS 568.67</strain>
    </source>
</reference>
<dbReference type="OrthoDB" id="10668545at2759"/>
<dbReference type="PANTHER" id="PTHR22706:SF1">
    <property type="entry name" value="ASSEMBLY FACTOR FOR SPINDLE MICROTUBULES"/>
    <property type="match status" value="1"/>
</dbReference>
<feature type="compositionally biased region" description="Basic and acidic residues" evidence="5">
    <location>
        <begin position="542"/>
        <end position="552"/>
    </location>
</feature>
<keyword evidence="8" id="KW-1185">Reference proteome</keyword>
<dbReference type="GO" id="GO:0005737">
    <property type="term" value="C:cytoplasm"/>
    <property type="evidence" value="ECO:0007669"/>
    <property type="project" value="UniProtKB-SubCell"/>
</dbReference>
<feature type="region of interest" description="Disordered" evidence="5">
    <location>
        <begin position="136"/>
        <end position="185"/>
    </location>
</feature>
<dbReference type="PROSITE" id="PS50096">
    <property type="entry name" value="IQ"/>
    <property type="match status" value="3"/>
</dbReference>
<feature type="region of interest" description="Disordered" evidence="5">
    <location>
        <begin position="33"/>
        <end position="61"/>
    </location>
</feature>
<evidence type="ECO:0000256" key="5">
    <source>
        <dbReference type="SAM" id="MobiDB-lite"/>
    </source>
</evidence>
<organism evidence="7 8">
    <name type="scientific">Aphanomyces stellatus</name>
    <dbReference type="NCBI Taxonomy" id="120398"/>
    <lineage>
        <taxon>Eukaryota</taxon>
        <taxon>Sar</taxon>
        <taxon>Stramenopiles</taxon>
        <taxon>Oomycota</taxon>
        <taxon>Saprolegniomycetes</taxon>
        <taxon>Saprolegniales</taxon>
        <taxon>Verrucalvaceae</taxon>
        <taxon>Aphanomyces</taxon>
    </lineage>
</organism>
<gene>
    <name evidence="7" type="primary">Aste57867_16434</name>
    <name evidence="6" type="ORF">As57867_016377</name>
    <name evidence="7" type="ORF">ASTE57867_16434</name>
</gene>
<dbReference type="AlphaFoldDB" id="A0A485L5S6"/>
<feature type="compositionally biased region" description="Polar residues" evidence="5">
    <location>
        <begin position="154"/>
        <end position="171"/>
    </location>
</feature>
<dbReference type="GO" id="GO:0051295">
    <property type="term" value="P:establishment of meiotic spindle localization"/>
    <property type="evidence" value="ECO:0007669"/>
    <property type="project" value="TreeGrafter"/>
</dbReference>
<dbReference type="GO" id="GO:0005516">
    <property type="term" value="F:calmodulin binding"/>
    <property type="evidence" value="ECO:0007669"/>
    <property type="project" value="UniProtKB-KW"/>
</dbReference>
<sequence>MVYGAKESHMAARTPSDDLKLRRDRPFQPVTRVKRTVSPQTRARVHHMSGGSSWAARRHRKDPLEQQHASLLRMRKQRHTRQDVALVVSSRASPAGTTPLDSDSFLRAIFQGHDDNDAIIAQKGLHSAHLQQLLSLREGSGGGGGPSSKLAPETTKSTPSSTDNNMTTRVNSKPAPVAPNTPSRRLAFDIRSTTASATPSATTSSTTLARYRRLVGMVARKQGLFYVASATANTMTKYCAAVRVQRALRRHQWRRRRRACLVLQRLWRGHCGREVARTARREHLRQWDAATQIQGGVRQWLTARRQHHQATRQGIMCRRIQRMWQRVMVRQGNARQIQNAARRWLASRQKRQEDAKHVAASRLQRWWCSRRRQHAWQQRITRVQAWIRQHAARRAFVVLRRGVVQLQRRHRVNRYSMHDVGAMMVATTDERVAPTEPVEHNERRHVHLLHAHATASHEVEDERGQDALPRVAVLGIAATAAIQTRRVGGWEIAMDRRQGDHVSVNPDVMVSHVDADTFHDESAPAVIVLPSIVHVESSNVDDGGRDENDEARPFQAQAPKRLRHEATILSMSTPWVRDEIQAPDTTPVHSRPPTKDCASPPLRPTTDKPASPCHVTDIGSRETAALATIARFLRRRPQRQPARLGQSATRVQAWARRWLACRVVHARRVAAVVALRQWMVQTAMPVNEGGNVEAPRPTTWHKLYPSKDDAIPAGCRPAPPAFMWQWHPPSECWHATQAHLDTKRTSKG</sequence>
<proteinExistence type="predicted"/>
<dbReference type="SMART" id="SM00015">
    <property type="entry name" value="IQ"/>
    <property type="match status" value="2"/>
</dbReference>
<dbReference type="InterPro" id="IPR000048">
    <property type="entry name" value="IQ_motif_EF-hand-BS"/>
</dbReference>
<keyword evidence="2" id="KW-0963">Cytoplasm</keyword>
<feature type="region of interest" description="Disordered" evidence="5">
    <location>
        <begin position="583"/>
        <end position="616"/>
    </location>
</feature>
<dbReference type="InterPro" id="IPR051185">
    <property type="entry name" value="ASPM"/>
</dbReference>
<name>A0A485L5S6_9STRA</name>
<evidence type="ECO:0000256" key="1">
    <source>
        <dbReference type="ARBA" id="ARBA00004496"/>
    </source>
</evidence>